<dbReference type="Proteomes" id="UP000689195">
    <property type="component" value="Unassembled WGS sequence"/>
</dbReference>
<name>A0A8S1UL03_9CILI</name>
<dbReference type="PANTHER" id="PTHR33706">
    <property type="entry name" value="MORN VARIANT REPEAT PROTEIN"/>
    <property type="match status" value="1"/>
</dbReference>
<dbReference type="EMBL" id="CAJJDO010000043">
    <property type="protein sequence ID" value="CAD8165560.1"/>
    <property type="molecule type" value="Genomic_DNA"/>
</dbReference>
<sequence>MIKDQNKVYGKNQQEQLEVYQINLLNSEVQVQDVGKYNNNLRKGTWKYIFQNQEINDKWIEFERQIFLLFINSTQWFILRWQERKDEDQPFKLIGGRLYDEAGSMKIGKWNEISLGYDNMSQVIWLQWDILFRKNQQIAYKQLGCGLYDEQGSNKIGYWPELSDEFNYESQIVFYDEYQNGKNVSKWITREEGDYLQHYLINKNIIMVEGHIIKVVQLRLESGLKDGFDRWFQAIYYGEYKVGNKADIWDIFLWKPLKQSFELIQLLSKNIISVADHMIKSVQLKLEAGKSQVKDSGIILKSRIMVIITVVKNLEDGTSCMRKSIMVEDNMMKIHQRLEYGLNQVKAFQIIHKSLIMVSIKKGKGWQNGIYLMMKQAQQILVGGLRSAIVLMNILKLLIMVNIKIAERLADGIFCTESNLLEKKYQWQWIIQSGRFTQDKSVD</sequence>
<evidence type="ECO:0000313" key="1">
    <source>
        <dbReference type="EMBL" id="CAD8165560.1"/>
    </source>
</evidence>
<evidence type="ECO:0000313" key="2">
    <source>
        <dbReference type="Proteomes" id="UP000689195"/>
    </source>
</evidence>
<dbReference type="PANTHER" id="PTHR33706:SF1">
    <property type="entry name" value="TPR REPEAT PROTEIN"/>
    <property type="match status" value="1"/>
</dbReference>
<proteinExistence type="predicted"/>
<comment type="caution">
    <text evidence="1">The sequence shown here is derived from an EMBL/GenBank/DDBJ whole genome shotgun (WGS) entry which is preliminary data.</text>
</comment>
<organism evidence="1 2">
    <name type="scientific">Paramecium pentaurelia</name>
    <dbReference type="NCBI Taxonomy" id="43138"/>
    <lineage>
        <taxon>Eukaryota</taxon>
        <taxon>Sar</taxon>
        <taxon>Alveolata</taxon>
        <taxon>Ciliophora</taxon>
        <taxon>Intramacronucleata</taxon>
        <taxon>Oligohymenophorea</taxon>
        <taxon>Peniculida</taxon>
        <taxon>Parameciidae</taxon>
        <taxon>Paramecium</taxon>
    </lineage>
</organism>
<reference evidence="1" key="1">
    <citation type="submission" date="2021-01" db="EMBL/GenBank/DDBJ databases">
        <authorList>
            <consortium name="Genoscope - CEA"/>
            <person name="William W."/>
        </authorList>
    </citation>
    <scope>NUCLEOTIDE SEQUENCE</scope>
</reference>
<gene>
    <name evidence="1" type="ORF">PPENT_87.1.T0430012</name>
</gene>
<keyword evidence="2" id="KW-1185">Reference proteome</keyword>
<dbReference type="AlphaFoldDB" id="A0A8S1UL03"/>
<accession>A0A8S1UL03</accession>
<protein>
    <submittedName>
        <fullName evidence="1">Uncharacterized protein</fullName>
    </submittedName>
</protein>